<dbReference type="RefSeq" id="WP_085218194.1">
    <property type="nucleotide sequence ID" value="NZ_LT840185.1"/>
</dbReference>
<reference evidence="3" key="1">
    <citation type="submission" date="2017-04" db="EMBL/GenBank/DDBJ databases">
        <authorList>
            <person name="Varghese N."/>
            <person name="Submissions S."/>
        </authorList>
    </citation>
    <scope>NUCLEOTIDE SEQUENCE [LARGE SCALE GENOMIC DNA]</scope>
    <source>
        <strain evidence="3">Dd16</strain>
    </source>
</reference>
<feature type="transmembrane region" description="Helical" evidence="1">
    <location>
        <begin position="18"/>
        <end position="36"/>
    </location>
</feature>
<evidence type="ECO:0000256" key="1">
    <source>
        <dbReference type="SAM" id="Phobius"/>
    </source>
</evidence>
<name>A0A1X7GCT7_9SPHN</name>
<feature type="transmembrane region" description="Helical" evidence="1">
    <location>
        <begin position="380"/>
        <end position="398"/>
    </location>
</feature>
<dbReference type="OrthoDB" id="1082056at2"/>
<gene>
    <name evidence="2" type="ORF">SAMN06295910_1467</name>
</gene>
<dbReference type="Proteomes" id="UP000192934">
    <property type="component" value="Chromosome I"/>
</dbReference>
<dbReference type="STRING" id="941907.SAMN06295910_1467"/>
<feature type="transmembrane region" description="Helical" evidence="1">
    <location>
        <begin position="232"/>
        <end position="254"/>
    </location>
</feature>
<feature type="transmembrane region" description="Helical" evidence="1">
    <location>
        <begin position="142"/>
        <end position="160"/>
    </location>
</feature>
<feature type="transmembrane region" description="Helical" evidence="1">
    <location>
        <begin position="348"/>
        <end position="368"/>
    </location>
</feature>
<feature type="transmembrane region" description="Helical" evidence="1">
    <location>
        <begin position="111"/>
        <end position="130"/>
    </location>
</feature>
<keyword evidence="1" id="KW-0812">Transmembrane</keyword>
<accession>A0A1X7GCT7</accession>
<evidence type="ECO:0000313" key="2">
    <source>
        <dbReference type="EMBL" id="SMF67138.1"/>
    </source>
</evidence>
<feature type="transmembrane region" description="Helical" evidence="1">
    <location>
        <begin position="295"/>
        <end position="321"/>
    </location>
</feature>
<feature type="transmembrane region" description="Helical" evidence="1">
    <location>
        <begin position="404"/>
        <end position="424"/>
    </location>
</feature>
<keyword evidence="1" id="KW-1133">Transmembrane helix</keyword>
<dbReference type="AlphaFoldDB" id="A0A1X7GCT7"/>
<feature type="transmembrane region" description="Helical" evidence="1">
    <location>
        <begin position="266"/>
        <end position="283"/>
    </location>
</feature>
<evidence type="ECO:0000313" key="3">
    <source>
        <dbReference type="Proteomes" id="UP000192934"/>
    </source>
</evidence>
<keyword evidence="1" id="KW-0472">Membrane</keyword>
<proteinExistence type="predicted"/>
<keyword evidence="3" id="KW-1185">Reference proteome</keyword>
<sequence length="601" mass="64009">MTPAPAPQPARGIAGWPYGRLILLAWAVVAVILIAGRWQSILTVSMIDPDDHMRLVQVRDWLAGQGWFDVSQHRLYPPHGGDMHWSRFVDMPIAGVILLLRPLLGGAQAEIAALIAVPLGILLLAMNFVARAGRRLLGPEGGILAALLVATSPYLLAQFAPLRIDHHSWQIAMAGLALLALLDDDPRRSGIVAGIAAAFWTHISIEGLPYLALIGALLALRYLLDRREGARLVAYLIAAAAASIAFFAATKLPAAWGAVRCDSMSAPYLLPLAIAAATVAAGSRLPAMEGAVQRLALLGVAGAVGAAALALSGPACLGGPFEALDPLVHRFWYQNVREGLPLWDQPSYLAVGSLWPSLVGMIGAWIGWRSAETPEAARRWTTFAVMFGGAFLLSVLVYRGQGVAHLYATIGSAALLTVLLRRLANLRFAAARVPLTVLAIALPSPIPAGSAMARIELDDAERTMLQPAFDGKECLSEAGLSQIAARPAATLFAPIDVGPSMLMYTQHSVIAGGYHRNNDAMREVIRSFTGSARDAEAIVRASGATYVAYCRRLPEIQLYLAASPKGFMADLEGGRAPAWLRPVPVTNSPDLRVWQVAPPIS</sequence>
<feature type="transmembrane region" description="Helical" evidence="1">
    <location>
        <begin position="191"/>
        <end position="220"/>
    </location>
</feature>
<protein>
    <submittedName>
        <fullName evidence="2">Uncharacterized protein</fullName>
    </submittedName>
</protein>
<organism evidence="2 3">
    <name type="scientific">Allosphingosinicella indica</name>
    <dbReference type="NCBI Taxonomy" id="941907"/>
    <lineage>
        <taxon>Bacteria</taxon>
        <taxon>Pseudomonadati</taxon>
        <taxon>Pseudomonadota</taxon>
        <taxon>Alphaproteobacteria</taxon>
        <taxon>Sphingomonadales</taxon>
        <taxon>Sphingomonadaceae</taxon>
        <taxon>Allosphingosinicella</taxon>
    </lineage>
</organism>
<dbReference type="EMBL" id="LT840185">
    <property type="protein sequence ID" value="SMF67138.1"/>
    <property type="molecule type" value="Genomic_DNA"/>
</dbReference>